<proteinExistence type="predicted"/>
<feature type="transmembrane region" description="Helical" evidence="1">
    <location>
        <begin position="37"/>
        <end position="55"/>
    </location>
</feature>
<sequence>MDELELLKQDWKKQEEVLPRLSYKEIYQMILKKSSSIVKWIFVISILEFVLWASLDIIFRFTGLHAEVQKESMGTFSLIGSILSYTILIYFIVRFYLNYKKIQATDSTKVLMENIIKTRRTVKHYIWINLSFFGILMISTTIYMLFFTNEFQKSAGVETPIWMIVLSTLLVTLVFIGLIALFYRLIYGILTRRLKKNYKELEKLEI</sequence>
<keyword evidence="1" id="KW-1133">Transmembrane helix</keyword>
<accession>A0ABW5AVJ7</accession>
<dbReference type="Proteomes" id="UP001597344">
    <property type="component" value="Unassembled WGS sequence"/>
</dbReference>
<keyword evidence="1" id="KW-0812">Transmembrane</keyword>
<evidence type="ECO:0000313" key="2">
    <source>
        <dbReference type="EMBL" id="MFD2185884.1"/>
    </source>
</evidence>
<evidence type="ECO:0000256" key="1">
    <source>
        <dbReference type="SAM" id="Phobius"/>
    </source>
</evidence>
<evidence type="ECO:0000313" key="3">
    <source>
        <dbReference type="Proteomes" id="UP001597344"/>
    </source>
</evidence>
<comment type="caution">
    <text evidence="2">The sequence shown here is derived from an EMBL/GenBank/DDBJ whole genome shotgun (WGS) entry which is preliminary data.</text>
</comment>
<keyword evidence="3" id="KW-1185">Reference proteome</keyword>
<feature type="transmembrane region" description="Helical" evidence="1">
    <location>
        <begin position="125"/>
        <end position="146"/>
    </location>
</feature>
<reference evidence="3" key="1">
    <citation type="journal article" date="2019" name="Int. J. Syst. Evol. Microbiol.">
        <title>The Global Catalogue of Microorganisms (GCM) 10K type strain sequencing project: providing services to taxonomists for standard genome sequencing and annotation.</title>
        <authorList>
            <consortium name="The Broad Institute Genomics Platform"/>
            <consortium name="The Broad Institute Genome Sequencing Center for Infectious Disease"/>
            <person name="Wu L."/>
            <person name="Ma J."/>
        </authorList>
    </citation>
    <scope>NUCLEOTIDE SEQUENCE [LARGE SCALE GENOMIC DNA]</scope>
    <source>
        <strain evidence="3">DT92</strain>
    </source>
</reference>
<keyword evidence="1" id="KW-0472">Membrane</keyword>
<evidence type="ECO:0008006" key="4">
    <source>
        <dbReference type="Google" id="ProtNLM"/>
    </source>
</evidence>
<feature type="transmembrane region" description="Helical" evidence="1">
    <location>
        <begin position="161"/>
        <end position="186"/>
    </location>
</feature>
<gene>
    <name evidence="2" type="ORF">ACFSJT_03705</name>
</gene>
<organism evidence="2 3">
    <name type="scientific">Aquimarina celericrescens</name>
    <dbReference type="NCBI Taxonomy" id="1964542"/>
    <lineage>
        <taxon>Bacteria</taxon>
        <taxon>Pseudomonadati</taxon>
        <taxon>Bacteroidota</taxon>
        <taxon>Flavobacteriia</taxon>
        <taxon>Flavobacteriales</taxon>
        <taxon>Flavobacteriaceae</taxon>
        <taxon>Aquimarina</taxon>
    </lineage>
</organism>
<feature type="transmembrane region" description="Helical" evidence="1">
    <location>
        <begin position="75"/>
        <end position="97"/>
    </location>
</feature>
<protein>
    <recommendedName>
        <fullName evidence="4">Beta-carotene 15,15'-monooxygenase</fullName>
    </recommendedName>
</protein>
<dbReference type="EMBL" id="JBHUHY010000002">
    <property type="protein sequence ID" value="MFD2185884.1"/>
    <property type="molecule type" value="Genomic_DNA"/>
</dbReference>
<name>A0ABW5AVJ7_9FLAO</name>
<dbReference type="RefSeq" id="WP_378318852.1">
    <property type="nucleotide sequence ID" value="NZ_JBHUHY010000002.1"/>
</dbReference>